<keyword evidence="1" id="KW-0732">Signal</keyword>
<dbReference type="PANTHER" id="PTHR33619">
    <property type="entry name" value="POLYSACCHARIDE EXPORT PROTEIN GFCE-RELATED"/>
    <property type="match status" value="1"/>
</dbReference>
<sequence length="375" mass="39784">MHCPSKDASTKKRRLSFLLFGIAPACLLLGCQSSGYNAKTLPRDLRVNKPPQSSKINLSGATVATKDYQILGPGDLVDVTLHSGRDGEDPHEATVEVSETGEIDLPIVGPVNIAGRRPLEAGQNIAAAAQQRGIYRQPNVKVEIASKAVVRVTVLGAVTEPGVHELPRTGSDLVNALAIAGGMTEDAGVTVEITRRPSLLRAAQSPQASNKNGVQLAGYQSAHQAHDSVGRPATTRIDLSQESSLGNFQLNEGDAVLVLPREKELIYVTGLVSEPGQFELPRDQEVRLLDAIAMAGDTSSPVADKVLILRRMQPDAEPTPIIASIAAAKKDSNVNLRLTSGDTVTIERTPATVVVDTVGKFFRVSMGLASRATVF</sequence>
<dbReference type="InterPro" id="IPR003715">
    <property type="entry name" value="Poly_export_N"/>
</dbReference>
<feature type="compositionally biased region" description="Polar residues" evidence="2">
    <location>
        <begin position="204"/>
        <end position="213"/>
    </location>
</feature>
<dbReference type="EMBL" id="CP036263">
    <property type="protein sequence ID" value="QDS99810.1"/>
    <property type="molecule type" value="Genomic_DNA"/>
</dbReference>
<dbReference type="GO" id="GO:0015159">
    <property type="term" value="F:polysaccharide transmembrane transporter activity"/>
    <property type="evidence" value="ECO:0007669"/>
    <property type="project" value="InterPro"/>
</dbReference>
<protein>
    <submittedName>
        <fullName evidence="5">Polysialic acid transport protein KpsD</fullName>
    </submittedName>
</protein>
<feature type="region of interest" description="Disordered" evidence="2">
    <location>
        <begin position="201"/>
        <end position="232"/>
    </location>
</feature>
<gene>
    <name evidence="5" type="primary">kpsD</name>
    <name evidence="5" type="ORF">HG15A2_31410</name>
</gene>
<dbReference type="Proteomes" id="UP000319852">
    <property type="component" value="Chromosome"/>
</dbReference>
<dbReference type="AlphaFoldDB" id="A0A517MY45"/>
<keyword evidence="6" id="KW-1185">Reference proteome</keyword>
<dbReference type="InterPro" id="IPR049712">
    <property type="entry name" value="Poly_export"/>
</dbReference>
<evidence type="ECO:0000259" key="4">
    <source>
        <dbReference type="Pfam" id="PF10531"/>
    </source>
</evidence>
<dbReference type="PANTHER" id="PTHR33619:SF3">
    <property type="entry name" value="POLYSACCHARIDE EXPORT PROTEIN GFCE-RELATED"/>
    <property type="match status" value="1"/>
</dbReference>
<reference evidence="5 6" key="1">
    <citation type="submission" date="2019-02" db="EMBL/GenBank/DDBJ databases">
        <title>Deep-cultivation of Planctomycetes and their phenomic and genomic characterization uncovers novel biology.</title>
        <authorList>
            <person name="Wiegand S."/>
            <person name="Jogler M."/>
            <person name="Boedeker C."/>
            <person name="Pinto D."/>
            <person name="Vollmers J."/>
            <person name="Rivas-Marin E."/>
            <person name="Kohn T."/>
            <person name="Peeters S.H."/>
            <person name="Heuer A."/>
            <person name="Rast P."/>
            <person name="Oberbeckmann S."/>
            <person name="Bunk B."/>
            <person name="Jeske O."/>
            <person name="Meyerdierks A."/>
            <person name="Storesund J.E."/>
            <person name="Kallscheuer N."/>
            <person name="Luecker S."/>
            <person name="Lage O.M."/>
            <person name="Pohl T."/>
            <person name="Merkel B.J."/>
            <person name="Hornburger P."/>
            <person name="Mueller R.-W."/>
            <person name="Bruemmer F."/>
            <person name="Labrenz M."/>
            <person name="Spormann A.M."/>
            <person name="Op den Camp H."/>
            <person name="Overmann J."/>
            <person name="Amann R."/>
            <person name="Jetten M.S.M."/>
            <person name="Mascher T."/>
            <person name="Medema M.H."/>
            <person name="Devos D.P."/>
            <person name="Kaster A.-K."/>
            <person name="Ovreas L."/>
            <person name="Rohde M."/>
            <person name="Galperin M.Y."/>
            <person name="Jogler C."/>
        </authorList>
    </citation>
    <scope>NUCLEOTIDE SEQUENCE [LARGE SCALE GENOMIC DNA]</scope>
    <source>
        <strain evidence="5 6">HG15A2</strain>
    </source>
</reference>
<dbReference type="KEGG" id="amob:HG15A2_31410"/>
<feature type="domain" description="Polysaccharide export protein N-terminal" evidence="3">
    <location>
        <begin position="66"/>
        <end position="144"/>
    </location>
</feature>
<dbReference type="Gene3D" id="3.10.560.10">
    <property type="entry name" value="Outer membrane lipoprotein wza domain like"/>
    <property type="match status" value="2"/>
</dbReference>
<accession>A0A517MY45</accession>
<organism evidence="5 6">
    <name type="scientific">Adhaeretor mobilis</name>
    <dbReference type="NCBI Taxonomy" id="1930276"/>
    <lineage>
        <taxon>Bacteria</taxon>
        <taxon>Pseudomonadati</taxon>
        <taxon>Planctomycetota</taxon>
        <taxon>Planctomycetia</taxon>
        <taxon>Pirellulales</taxon>
        <taxon>Lacipirellulaceae</taxon>
        <taxon>Adhaeretor</taxon>
    </lineage>
</organism>
<proteinExistence type="predicted"/>
<evidence type="ECO:0000313" key="5">
    <source>
        <dbReference type="EMBL" id="QDS99810.1"/>
    </source>
</evidence>
<evidence type="ECO:0000256" key="1">
    <source>
        <dbReference type="ARBA" id="ARBA00022729"/>
    </source>
</evidence>
<dbReference type="Pfam" id="PF02563">
    <property type="entry name" value="Poly_export"/>
    <property type="match status" value="1"/>
</dbReference>
<dbReference type="Pfam" id="PF10531">
    <property type="entry name" value="SLBB"/>
    <property type="match status" value="2"/>
</dbReference>
<evidence type="ECO:0000256" key="2">
    <source>
        <dbReference type="SAM" id="MobiDB-lite"/>
    </source>
</evidence>
<name>A0A517MY45_9BACT</name>
<dbReference type="InterPro" id="IPR019554">
    <property type="entry name" value="Soluble_ligand-bd"/>
</dbReference>
<feature type="domain" description="Soluble ligand binding" evidence="4">
    <location>
        <begin position="151"/>
        <end position="188"/>
    </location>
</feature>
<evidence type="ECO:0000313" key="6">
    <source>
        <dbReference type="Proteomes" id="UP000319852"/>
    </source>
</evidence>
<dbReference type="PROSITE" id="PS51257">
    <property type="entry name" value="PROKAR_LIPOPROTEIN"/>
    <property type="match status" value="1"/>
</dbReference>
<evidence type="ECO:0000259" key="3">
    <source>
        <dbReference type="Pfam" id="PF02563"/>
    </source>
</evidence>
<dbReference type="OrthoDB" id="240931at2"/>
<feature type="domain" description="Soluble ligand binding" evidence="4">
    <location>
        <begin position="266"/>
        <end position="315"/>
    </location>
</feature>